<dbReference type="InterPro" id="IPR027417">
    <property type="entry name" value="P-loop_NTPase"/>
</dbReference>
<name>A0ABR7YNA6_9SPHI</name>
<comment type="function">
    <text evidence="11">Initiates the restart of stalled replication forks, which reloads the replicative helicase on sites other than the origin of replication. Recognizes and binds to abandoned replication forks and remodels them to uncover a helicase loading site. Promotes assembly of the primosome at these replication forks.</text>
</comment>
<dbReference type="NCBIfam" id="TIGR00595">
    <property type="entry name" value="priA"/>
    <property type="match status" value="1"/>
</dbReference>
<evidence type="ECO:0000256" key="1">
    <source>
        <dbReference type="ARBA" id="ARBA00022515"/>
    </source>
</evidence>
<evidence type="ECO:0000256" key="4">
    <source>
        <dbReference type="ARBA" id="ARBA00022741"/>
    </source>
</evidence>
<evidence type="ECO:0000256" key="11">
    <source>
        <dbReference type="HAMAP-Rule" id="MF_00983"/>
    </source>
</evidence>
<evidence type="ECO:0000256" key="2">
    <source>
        <dbReference type="ARBA" id="ARBA00022705"/>
    </source>
</evidence>
<dbReference type="InterPro" id="IPR041222">
    <property type="entry name" value="PriA_3primeBD"/>
</dbReference>
<dbReference type="Gene3D" id="3.40.50.300">
    <property type="entry name" value="P-loop containing nucleotide triphosphate hydrolases"/>
    <property type="match status" value="2"/>
</dbReference>
<dbReference type="CDD" id="cd17929">
    <property type="entry name" value="DEXHc_priA"/>
    <property type="match status" value="1"/>
</dbReference>
<dbReference type="InterPro" id="IPR011545">
    <property type="entry name" value="DEAD/DEAH_box_helicase_dom"/>
</dbReference>
<evidence type="ECO:0000256" key="3">
    <source>
        <dbReference type="ARBA" id="ARBA00022723"/>
    </source>
</evidence>
<keyword evidence="7 11" id="KW-0862">Zinc</keyword>
<dbReference type="EC" id="5.6.2.4" evidence="11"/>
<dbReference type="HAMAP" id="MF_00983">
    <property type="entry name" value="PriA"/>
    <property type="match status" value="1"/>
</dbReference>
<keyword evidence="1 11" id="KW-0639">Primosome</keyword>
<feature type="binding site" evidence="11">
    <location>
        <position position="572"/>
    </location>
    <ligand>
        <name>Zn(2+)</name>
        <dbReference type="ChEBI" id="CHEBI:29105"/>
        <label>1</label>
    </ligand>
</feature>
<dbReference type="Pfam" id="PF17764">
    <property type="entry name" value="PriA_3primeBD"/>
    <property type="match status" value="1"/>
</dbReference>
<proteinExistence type="inferred from homology"/>
<dbReference type="PROSITE" id="PS51194">
    <property type="entry name" value="HELICASE_CTER"/>
    <property type="match status" value="1"/>
</dbReference>
<dbReference type="SUPFAM" id="SSF46785">
    <property type="entry name" value="Winged helix' DNA-binding domain"/>
    <property type="match status" value="1"/>
</dbReference>
<dbReference type="InterPro" id="IPR005259">
    <property type="entry name" value="PriA"/>
</dbReference>
<keyword evidence="3 11" id="KW-0479">Metal-binding</keyword>
<dbReference type="Proteomes" id="UP000602759">
    <property type="component" value="Unassembled WGS sequence"/>
</dbReference>
<evidence type="ECO:0000256" key="5">
    <source>
        <dbReference type="ARBA" id="ARBA00022801"/>
    </source>
</evidence>
<reference evidence="14 15" key="1">
    <citation type="submission" date="2020-08" db="EMBL/GenBank/DDBJ databases">
        <title>Sphingobacterium sp. DN00404 isolated from aquaculture water.</title>
        <authorList>
            <person name="Zhang M."/>
        </authorList>
    </citation>
    <scope>NUCLEOTIDE SEQUENCE [LARGE SCALE GENOMIC DNA]</scope>
    <source>
        <strain evidence="14 15">DN00404</strain>
    </source>
</reference>
<evidence type="ECO:0000256" key="7">
    <source>
        <dbReference type="ARBA" id="ARBA00022833"/>
    </source>
</evidence>
<evidence type="ECO:0000256" key="6">
    <source>
        <dbReference type="ARBA" id="ARBA00022806"/>
    </source>
</evidence>
<feature type="binding site" evidence="11">
    <location>
        <position position="562"/>
    </location>
    <ligand>
        <name>Zn(2+)</name>
        <dbReference type="ChEBI" id="CHEBI:29105"/>
        <label>2</label>
    </ligand>
</feature>
<dbReference type="PANTHER" id="PTHR30580:SF0">
    <property type="entry name" value="PRIMOSOMAL PROTEIN N"/>
    <property type="match status" value="1"/>
</dbReference>
<dbReference type="Pfam" id="PF18074">
    <property type="entry name" value="PriA_C"/>
    <property type="match status" value="1"/>
</dbReference>
<evidence type="ECO:0000256" key="8">
    <source>
        <dbReference type="ARBA" id="ARBA00022840"/>
    </source>
</evidence>
<keyword evidence="4 11" id="KW-0547">Nucleotide-binding</keyword>
<keyword evidence="5 11" id="KW-0378">Hydrolase</keyword>
<dbReference type="PROSITE" id="PS51192">
    <property type="entry name" value="HELICASE_ATP_BIND_1"/>
    <property type="match status" value="1"/>
</dbReference>
<dbReference type="Pfam" id="PF00271">
    <property type="entry name" value="Helicase_C"/>
    <property type="match status" value="1"/>
</dbReference>
<comment type="similarity">
    <text evidence="11">Belongs to the helicase family. PriA subfamily.</text>
</comment>
<evidence type="ECO:0000256" key="10">
    <source>
        <dbReference type="ARBA" id="ARBA00023235"/>
    </source>
</evidence>
<dbReference type="RefSeq" id="WP_190993799.1">
    <property type="nucleotide sequence ID" value="NZ_JACOIK010000005.1"/>
</dbReference>
<keyword evidence="15" id="KW-1185">Reference proteome</keyword>
<comment type="subunit">
    <text evidence="11">Component of the replication restart primosome.</text>
</comment>
<comment type="cofactor">
    <cofactor evidence="11">
        <name>Zn(2+)</name>
        <dbReference type="ChEBI" id="CHEBI:29105"/>
    </cofactor>
    <text evidence="11">Binds 2 zinc ions per subunit.</text>
</comment>
<feature type="binding site" evidence="11">
    <location>
        <position position="559"/>
    </location>
    <ligand>
        <name>Zn(2+)</name>
        <dbReference type="ChEBI" id="CHEBI:29105"/>
        <label>2</label>
    </ligand>
</feature>
<keyword evidence="2 11" id="KW-0235">DNA replication</keyword>
<sequence>MSGTSLFYHDRETLFVDVILPLYIAKTYTYRVPLELNATVAIGKRVIVQFGRNKIYAAIIHKISNEAPLRYEAKYILQVIDEDPVVDTNQLALWEWISSYYMCYLGEVMQAALPAALKMASETKITASAQVDLDRSLLSDKGYMVMEALDVAGELTINDIVKLLGQSTVFPLLKKLFDQGYILISEEIKDKYVPKRKAYLRFSPEFDDADGIRSLLDSLNRAPKQQDAVLGFMQLRKTMTDIARQDIMEVSGVSSAIIASLIEKGVFVVEEKIVSRLGGEEVEIRADFVFNTVQQQAFDQVKAFFETKDVVLLHGVTASGKTQLYIRLIEQTIKEGKNALYLLPEIALTAQITDRLKLHFGDKLGVYHSKFNDNERAEVWHKVMKGEYKVVVGARSAVFLPFQYLGLVVVDEEHENSYKQYEPSPRYHARDTAIYLAHLQGAKVLLGSATPSIESYYNARAGKYGLVELKERFGESQLPDIQIVNVAEQGRKEQMFAYFSGVLLQEITDALERKEQVILFQNRRGHTPFVQCNTCGWVVKCVNCDVSLTYHKSTNHLHCHYCGHTEPPVQVCPACGMPHIESKGFGTERVEEELELLLPQARIGRLDLDSTKGKYGFEEIITAFDEHEFDILVGTQMVAKGLDFGRVSLIGIINADAMINFPDFRAYERAFSLFSQVAGRAGRRENKGKVIIQTHTPQHRVLEQVIQHDYEGMFMTEITERKNYLYPPFYRVIKLDVRHTDRQQASDAATRLANLLREQLGNRVLGPEPPLISRVRNHFIQTITLKIERNNVSISRVKELIHQAITQFDMEKQHRGVRIAIDVDPY</sequence>
<comment type="catalytic activity">
    <reaction evidence="11">
        <text>Couples ATP hydrolysis with the unwinding of duplex DNA by translocating in the 3'-5' direction.</text>
        <dbReference type="EC" id="5.6.2.4"/>
    </reaction>
</comment>
<dbReference type="InterPro" id="IPR014001">
    <property type="entry name" value="Helicase_ATP-bd"/>
</dbReference>
<dbReference type="InterPro" id="IPR042115">
    <property type="entry name" value="PriA_3primeBD_sf"/>
</dbReference>
<evidence type="ECO:0000313" key="14">
    <source>
        <dbReference type="EMBL" id="MBD1432802.1"/>
    </source>
</evidence>
<dbReference type="InterPro" id="IPR041236">
    <property type="entry name" value="PriA_C"/>
</dbReference>
<feature type="binding site" evidence="11">
    <location>
        <position position="541"/>
    </location>
    <ligand>
        <name>Zn(2+)</name>
        <dbReference type="ChEBI" id="CHEBI:29105"/>
        <label>2</label>
    </ligand>
</feature>
<keyword evidence="10 11" id="KW-0413">Isomerase</keyword>
<feature type="binding site" evidence="11">
    <location>
        <position position="532"/>
    </location>
    <ligand>
        <name>Zn(2+)</name>
        <dbReference type="ChEBI" id="CHEBI:29105"/>
        <label>1</label>
    </ligand>
</feature>
<dbReference type="SUPFAM" id="SSF52540">
    <property type="entry name" value="P-loop containing nucleoside triphosphate hydrolases"/>
    <property type="match status" value="2"/>
</dbReference>
<feature type="domain" description="Helicase ATP-binding" evidence="12">
    <location>
        <begin position="302"/>
        <end position="469"/>
    </location>
</feature>
<gene>
    <name evidence="11 14" type="primary">priA</name>
    <name evidence="14" type="ORF">H8B06_08205</name>
</gene>
<organism evidence="14 15">
    <name type="scientific">Sphingobacterium micropteri</name>
    <dbReference type="NCBI Taxonomy" id="2763501"/>
    <lineage>
        <taxon>Bacteria</taxon>
        <taxon>Pseudomonadati</taxon>
        <taxon>Bacteroidota</taxon>
        <taxon>Sphingobacteriia</taxon>
        <taxon>Sphingobacteriales</taxon>
        <taxon>Sphingobacteriaceae</taxon>
        <taxon>Sphingobacterium</taxon>
    </lineage>
</organism>
<dbReference type="EMBL" id="JACOIK010000005">
    <property type="protein sequence ID" value="MBD1432802.1"/>
    <property type="molecule type" value="Genomic_DNA"/>
</dbReference>
<dbReference type="InterPro" id="IPR036390">
    <property type="entry name" value="WH_DNA-bd_sf"/>
</dbReference>
<keyword evidence="8 11" id="KW-0067">ATP-binding</keyword>
<feature type="binding site" evidence="11">
    <location>
        <position position="544"/>
    </location>
    <ligand>
        <name>Zn(2+)</name>
        <dbReference type="ChEBI" id="CHEBI:29105"/>
        <label>2</label>
    </ligand>
</feature>
<evidence type="ECO:0000313" key="15">
    <source>
        <dbReference type="Proteomes" id="UP000602759"/>
    </source>
</evidence>
<accession>A0ABR7YNA6</accession>
<dbReference type="Gene3D" id="3.40.1440.60">
    <property type="entry name" value="PriA, 3(prime) DNA-binding domain"/>
    <property type="match status" value="1"/>
</dbReference>
<protein>
    <recommendedName>
        <fullName evidence="11">Replication restart protein PriA</fullName>
    </recommendedName>
    <alternativeName>
        <fullName evidence="11">ATP-dependent DNA helicase PriA</fullName>
        <ecNumber evidence="11">5.6.2.4</ecNumber>
    </alternativeName>
    <alternativeName>
        <fullName evidence="11">DNA 3'-5' helicase PriA</fullName>
    </alternativeName>
</protein>
<feature type="binding site" evidence="11">
    <location>
        <position position="535"/>
    </location>
    <ligand>
        <name>Zn(2+)</name>
        <dbReference type="ChEBI" id="CHEBI:29105"/>
        <label>1</label>
    </ligand>
</feature>
<dbReference type="Pfam" id="PF00270">
    <property type="entry name" value="DEAD"/>
    <property type="match status" value="1"/>
</dbReference>
<feature type="binding site" evidence="11">
    <location>
        <position position="575"/>
    </location>
    <ligand>
        <name>Zn(2+)</name>
        <dbReference type="ChEBI" id="CHEBI:29105"/>
        <label>1</label>
    </ligand>
</feature>
<evidence type="ECO:0000259" key="13">
    <source>
        <dbReference type="PROSITE" id="PS51194"/>
    </source>
</evidence>
<keyword evidence="6 11" id="KW-0347">Helicase</keyword>
<dbReference type="InterPro" id="IPR001650">
    <property type="entry name" value="Helicase_C-like"/>
</dbReference>
<dbReference type="Pfam" id="PF18319">
    <property type="entry name" value="Zn_ribbon_PriA"/>
    <property type="match status" value="1"/>
</dbReference>
<evidence type="ECO:0000259" key="12">
    <source>
        <dbReference type="PROSITE" id="PS51192"/>
    </source>
</evidence>
<comment type="catalytic activity">
    <reaction evidence="11">
        <text>ATP + H2O = ADP + phosphate + H(+)</text>
        <dbReference type="Rhea" id="RHEA:13065"/>
        <dbReference type="ChEBI" id="CHEBI:15377"/>
        <dbReference type="ChEBI" id="CHEBI:15378"/>
        <dbReference type="ChEBI" id="CHEBI:30616"/>
        <dbReference type="ChEBI" id="CHEBI:43474"/>
        <dbReference type="ChEBI" id="CHEBI:456216"/>
        <dbReference type="EC" id="5.6.2.4"/>
    </reaction>
</comment>
<keyword evidence="9 11" id="KW-0238">DNA-binding</keyword>
<comment type="caution">
    <text evidence="14">The sequence shown here is derived from an EMBL/GenBank/DDBJ whole genome shotgun (WGS) entry which is preliminary data.</text>
</comment>
<feature type="domain" description="Helicase C-terminal" evidence="13">
    <location>
        <begin position="567"/>
        <end position="721"/>
    </location>
</feature>
<dbReference type="InterPro" id="IPR040498">
    <property type="entry name" value="PriA_CRR"/>
</dbReference>
<dbReference type="SMART" id="SM00487">
    <property type="entry name" value="DEXDc"/>
    <property type="match status" value="1"/>
</dbReference>
<dbReference type="PANTHER" id="PTHR30580">
    <property type="entry name" value="PRIMOSOMAL PROTEIN N"/>
    <property type="match status" value="1"/>
</dbReference>
<evidence type="ECO:0000256" key="9">
    <source>
        <dbReference type="ARBA" id="ARBA00023125"/>
    </source>
</evidence>
<dbReference type="SMART" id="SM00490">
    <property type="entry name" value="HELICc"/>
    <property type="match status" value="1"/>
</dbReference>
<dbReference type="CDD" id="cd18804">
    <property type="entry name" value="SF2_C_priA"/>
    <property type="match status" value="1"/>
</dbReference>